<dbReference type="Gene3D" id="3.10.520.10">
    <property type="entry name" value="ApbE-like domains"/>
    <property type="match status" value="1"/>
</dbReference>
<organism evidence="12 13">
    <name type="scientific">Candidatus Dormiibacter inghamiae</name>
    <dbReference type="NCBI Taxonomy" id="3127013"/>
    <lineage>
        <taxon>Bacteria</taxon>
        <taxon>Bacillati</taxon>
        <taxon>Candidatus Dormiibacterota</taxon>
        <taxon>Candidatus Dormibacteria</taxon>
        <taxon>Candidatus Dormibacterales</taxon>
        <taxon>Candidatus Dormibacteraceae</taxon>
        <taxon>Candidatus Dormiibacter</taxon>
    </lineage>
</organism>
<comment type="caution">
    <text evidence="12">The sequence shown here is derived from an EMBL/GenBank/DDBJ whole genome shotgun (WGS) entry which is preliminary data.</text>
</comment>
<evidence type="ECO:0000256" key="11">
    <source>
        <dbReference type="SAM" id="MobiDB-lite"/>
    </source>
</evidence>
<evidence type="ECO:0000256" key="7">
    <source>
        <dbReference type="ARBA" id="ARBA00022827"/>
    </source>
</evidence>
<keyword evidence="5 12" id="KW-0808">Transferase</keyword>
<sequence length="286" mass="30288">MPPRGPRLGERRFRALGTDCHLLAVEGSGERLDVAVDHISTAHRRLTRFESESELSRLNAAAGGWHAISTDLEALLQAALRSWEETAGWVHAGVLPALLAAGYTRPLRLGAGLAHPPPEPPPPLPAMLSVRPGRARLRAGTALDLGGIAKGWLADELAGWLAPNCLVNLGGDLFARGGGPDDAGWPVRMAGVTLLLRDQGAATSSSQRRSWSSAGGPKHHLIDPRTGRPSESDLAEVSVVATCALEAEMWAKTGLLLGSERAPLVLIGRTLGFWLERKPRAVALSA</sequence>
<dbReference type="SUPFAM" id="SSF143631">
    <property type="entry name" value="ApbE-like"/>
    <property type="match status" value="1"/>
</dbReference>
<keyword evidence="6" id="KW-0479">Metal-binding</keyword>
<dbReference type="PANTHER" id="PTHR30040">
    <property type="entry name" value="THIAMINE BIOSYNTHESIS LIPOPROTEIN APBE"/>
    <property type="match status" value="1"/>
</dbReference>
<feature type="compositionally biased region" description="Basic and acidic residues" evidence="11">
    <location>
        <begin position="220"/>
        <end position="230"/>
    </location>
</feature>
<gene>
    <name evidence="12" type="ORF">JF888_07440</name>
</gene>
<dbReference type="RefSeq" id="WP_338178294.1">
    <property type="nucleotide sequence ID" value="NZ_JAEKNQ010000030.1"/>
</dbReference>
<dbReference type="InterPro" id="IPR003374">
    <property type="entry name" value="ApbE-like_sf"/>
</dbReference>
<evidence type="ECO:0000313" key="12">
    <source>
        <dbReference type="EMBL" id="MBJ7603008.1"/>
    </source>
</evidence>
<dbReference type="Pfam" id="PF02424">
    <property type="entry name" value="ApbE"/>
    <property type="match status" value="1"/>
</dbReference>
<comment type="catalytic activity">
    <reaction evidence="10">
        <text>L-threonyl-[protein] + FAD = FMN-L-threonyl-[protein] + AMP + H(+)</text>
        <dbReference type="Rhea" id="RHEA:36847"/>
        <dbReference type="Rhea" id="RHEA-COMP:11060"/>
        <dbReference type="Rhea" id="RHEA-COMP:11061"/>
        <dbReference type="ChEBI" id="CHEBI:15378"/>
        <dbReference type="ChEBI" id="CHEBI:30013"/>
        <dbReference type="ChEBI" id="CHEBI:57692"/>
        <dbReference type="ChEBI" id="CHEBI:74257"/>
        <dbReference type="ChEBI" id="CHEBI:456215"/>
        <dbReference type="EC" id="2.7.1.180"/>
    </reaction>
</comment>
<keyword evidence="4" id="KW-0285">Flavoprotein</keyword>
<evidence type="ECO:0000313" key="13">
    <source>
        <dbReference type="Proteomes" id="UP000620075"/>
    </source>
</evidence>
<feature type="compositionally biased region" description="Low complexity" evidence="11">
    <location>
        <begin position="204"/>
        <end position="213"/>
    </location>
</feature>
<evidence type="ECO:0000256" key="4">
    <source>
        <dbReference type="ARBA" id="ARBA00022630"/>
    </source>
</evidence>
<reference evidence="12 13" key="1">
    <citation type="submission" date="2020-10" db="EMBL/GenBank/DDBJ databases">
        <title>Ca. Dormibacterota MAGs.</title>
        <authorList>
            <person name="Montgomery K."/>
        </authorList>
    </citation>
    <scope>NUCLEOTIDE SEQUENCE [LARGE SCALE GENOMIC DNA]</scope>
    <source>
        <strain evidence="12">SC8811_S16_3</strain>
    </source>
</reference>
<keyword evidence="7" id="KW-0274">FAD</keyword>
<evidence type="ECO:0000256" key="6">
    <source>
        <dbReference type="ARBA" id="ARBA00022723"/>
    </source>
</evidence>
<dbReference type="EC" id="2.7.1.180" evidence="2"/>
<feature type="region of interest" description="Disordered" evidence="11">
    <location>
        <begin position="201"/>
        <end position="230"/>
    </location>
</feature>
<dbReference type="Proteomes" id="UP000620075">
    <property type="component" value="Unassembled WGS sequence"/>
</dbReference>
<evidence type="ECO:0000256" key="8">
    <source>
        <dbReference type="ARBA" id="ARBA00022842"/>
    </source>
</evidence>
<evidence type="ECO:0000256" key="9">
    <source>
        <dbReference type="ARBA" id="ARBA00031306"/>
    </source>
</evidence>
<comment type="cofactor">
    <cofactor evidence="1">
        <name>Mg(2+)</name>
        <dbReference type="ChEBI" id="CHEBI:18420"/>
    </cofactor>
</comment>
<evidence type="ECO:0000256" key="2">
    <source>
        <dbReference type="ARBA" id="ARBA00011955"/>
    </source>
</evidence>
<dbReference type="InterPro" id="IPR024932">
    <property type="entry name" value="ApbE"/>
</dbReference>
<keyword evidence="8" id="KW-0460">Magnesium</keyword>
<evidence type="ECO:0000256" key="3">
    <source>
        <dbReference type="ARBA" id="ARBA00016337"/>
    </source>
</evidence>
<evidence type="ECO:0000256" key="10">
    <source>
        <dbReference type="ARBA" id="ARBA00048540"/>
    </source>
</evidence>
<dbReference type="EMBL" id="JAEKNQ010000030">
    <property type="protein sequence ID" value="MBJ7603008.1"/>
    <property type="molecule type" value="Genomic_DNA"/>
</dbReference>
<dbReference type="PANTHER" id="PTHR30040:SF2">
    <property type="entry name" value="FAD:PROTEIN FMN TRANSFERASE"/>
    <property type="match status" value="1"/>
</dbReference>
<dbReference type="GO" id="GO:0016740">
    <property type="term" value="F:transferase activity"/>
    <property type="evidence" value="ECO:0007669"/>
    <property type="project" value="UniProtKB-KW"/>
</dbReference>
<dbReference type="GO" id="GO:0046872">
    <property type="term" value="F:metal ion binding"/>
    <property type="evidence" value="ECO:0007669"/>
    <property type="project" value="UniProtKB-KW"/>
</dbReference>
<protein>
    <recommendedName>
        <fullName evidence="3">FAD:protein FMN transferase</fullName>
        <ecNumber evidence="2">2.7.1.180</ecNumber>
    </recommendedName>
    <alternativeName>
        <fullName evidence="9">Flavin transferase</fullName>
    </alternativeName>
</protein>
<accession>A0A934KHX6</accession>
<name>A0A934KHX6_9BACT</name>
<evidence type="ECO:0000256" key="5">
    <source>
        <dbReference type="ARBA" id="ARBA00022679"/>
    </source>
</evidence>
<evidence type="ECO:0000256" key="1">
    <source>
        <dbReference type="ARBA" id="ARBA00001946"/>
    </source>
</evidence>
<proteinExistence type="predicted"/>
<dbReference type="AlphaFoldDB" id="A0A934KHX6"/>